<dbReference type="Pfam" id="PF06151">
    <property type="entry name" value="Trehalose_recp"/>
    <property type="match status" value="1"/>
</dbReference>
<evidence type="ECO:0000256" key="1">
    <source>
        <dbReference type="ARBA" id="ARBA00004651"/>
    </source>
</evidence>
<keyword evidence="3" id="KW-1003">Cell membrane</keyword>
<feature type="transmembrane region" description="Helical" evidence="9">
    <location>
        <begin position="416"/>
        <end position="435"/>
    </location>
</feature>
<evidence type="ECO:0000256" key="5">
    <source>
        <dbReference type="ARBA" id="ARBA00022989"/>
    </source>
</evidence>
<accession>A0A345BF04</accession>
<dbReference type="GO" id="GO:0007165">
    <property type="term" value="P:signal transduction"/>
    <property type="evidence" value="ECO:0007669"/>
    <property type="project" value="UniProtKB-KW"/>
</dbReference>
<evidence type="ECO:0000256" key="3">
    <source>
        <dbReference type="ARBA" id="ARBA00022475"/>
    </source>
</evidence>
<dbReference type="GO" id="GO:0008527">
    <property type="term" value="F:taste receptor activity"/>
    <property type="evidence" value="ECO:0007669"/>
    <property type="project" value="InterPro"/>
</dbReference>
<evidence type="ECO:0000256" key="6">
    <source>
        <dbReference type="ARBA" id="ARBA00023136"/>
    </source>
</evidence>
<comment type="similarity">
    <text evidence="2">Belongs to the insect chemoreceptor superfamily. Gustatory receptor (GR) family. Gr5a subfamily.</text>
</comment>
<feature type="transmembrane region" description="Helical" evidence="9">
    <location>
        <begin position="119"/>
        <end position="137"/>
    </location>
</feature>
<keyword evidence="4 9" id="KW-0812">Transmembrane</keyword>
<comment type="function">
    <text evidence="8">Plays a role in the sugar gustatory response.</text>
</comment>
<evidence type="ECO:0000256" key="8">
    <source>
        <dbReference type="PIRNR" id="PIRNR038981"/>
    </source>
</evidence>
<dbReference type="PANTHER" id="PTHR21421:SF29">
    <property type="entry name" value="GUSTATORY RECEPTOR 5A FOR TREHALOSE-RELATED"/>
    <property type="match status" value="1"/>
</dbReference>
<name>A0A345BF04_9NEOP</name>
<dbReference type="InterPro" id="IPR009318">
    <property type="entry name" value="Gustatory_rcpt"/>
</dbReference>
<evidence type="ECO:0000256" key="4">
    <source>
        <dbReference type="ARBA" id="ARBA00022692"/>
    </source>
</evidence>
<evidence type="ECO:0000313" key="10">
    <source>
        <dbReference type="EMBL" id="AXF48828.1"/>
    </source>
</evidence>
<evidence type="ECO:0000256" key="7">
    <source>
        <dbReference type="ARBA" id="ARBA00023170"/>
    </source>
</evidence>
<keyword evidence="8" id="KW-0807">Transducer</keyword>
<feature type="transmembrane region" description="Helical" evidence="9">
    <location>
        <begin position="84"/>
        <end position="107"/>
    </location>
</feature>
<dbReference type="AlphaFoldDB" id="A0A345BF04"/>
<protein>
    <recommendedName>
        <fullName evidence="8">Gustatory receptor</fullName>
    </recommendedName>
</protein>
<dbReference type="GO" id="GO:0005886">
    <property type="term" value="C:plasma membrane"/>
    <property type="evidence" value="ECO:0007669"/>
    <property type="project" value="UniProtKB-SubCell"/>
</dbReference>
<keyword evidence="6 9" id="KW-0472">Membrane</keyword>
<feature type="transmembrane region" description="Helical" evidence="9">
    <location>
        <begin position="294"/>
        <end position="315"/>
    </location>
</feature>
<feature type="transmembrane region" description="Helical" evidence="9">
    <location>
        <begin position="346"/>
        <end position="365"/>
    </location>
</feature>
<keyword evidence="7 8" id="KW-0675">Receptor</keyword>
<evidence type="ECO:0000256" key="9">
    <source>
        <dbReference type="SAM" id="Phobius"/>
    </source>
</evidence>
<comment type="subcellular location">
    <subcellularLocation>
        <location evidence="1">Cell membrane</location>
        <topology evidence="1">Multi-pass membrane protein</topology>
    </subcellularLocation>
</comment>
<sequence length="460" mass="51667">MYYVSEAKLINSKTDLLKHYHLKSPPEIFQASLLTTNLNGDEATFQEAMKVTVILGQFFGLNPVIGVSDVDTSKFRFQIRSWRFIYCFLSVSAQIMLVCFSFLKLFTDSNPNLSANATLVFYSSNCITTILFLRVAMKWPSLCQHISKTEAADPSTDRTLIKKCNVSCVLVLSLAALEHLLSDLSGLAGAIDCQKEKGIFEAFSIASFPWVFQYTGYSPYMGVFAQIINLQFTFNWNFSDVFVICISFYLTSRLEQVNRRIEAVYGKHAPSSFWRAAREDYTRVTVLVRRVDDVIGGIIFISFANNLFFICLQLLHTLAEGIKRTPSCRLGEPDERPLQGYEQTVYFVYSFGFLITRSLAVSLLASRVHSASREPAYTLYCVPSASYSVEVQRFLDQIHGDTIALSGLKFFNVKRGLVLTIAGTIVTYELVLMQFTGVSPTPPPPTITTPILINTSKVVN</sequence>
<dbReference type="PANTHER" id="PTHR21421">
    <property type="entry name" value="GUSTATORY RECEPTOR"/>
    <property type="match status" value="1"/>
</dbReference>
<dbReference type="GO" id="GO:0050916">
    <property type="term" value="P:sensory perception of sweet taste"/>
    <property type="evidence" value="ECO:0007669"/>
    <property type="project" value="UniProtKB-ARBA"/>
</dbReference>
<dbReference type="PIRSF" id="PIRSF038981">
    <property type="entry name" value="GRP"/>
    <property type="match status" value="1"/>
</dbReference>
<evidence type="ECO:0000256" key="2">
    <source>
        <dbReference type="ARBA" id="ARBA00005327"/>
    </source>
</evidence>
<keyword evidence="5 9" id="KW-1133">Transmembrane helix</keyword>
<dbReference type="EMBL" id="MG820657">
    <property type="protein sequence ID" value="AXF48828.1"/>
    <property type="molecule type" value="mRNA"/>
</dbReference>
<reference evidence="10" key="1">
    <citation type="journal article" date="2018" name="Comp. Biochem. Physiol. Part D Genomics Proteomics">
        <title>Analysis of the grapevine moth Lobesia botrana antennal transcriptome and expression of odorant-binding and chemosensory proteins.</title>
        <authorList>
            <person name="Rojas V."/>
            <person name="Jimenez H."/>
            <person name="Palma-Millanao R."/>
            <person name="Gonzalez-Gonzalez A."/>
            <person name="Machuca J."/>
            <person name="Godoy R."/>
            <person name="Ceballos R."/>
            <person name="Mutis A."/>
            <person name="Venthur H."/>
        </authorList>
    </citation>
    <scope>NUCLEOTIDE SEQUENCE</scope>
</reference>
<proteinExistence type="evidence at transcript level"/>
<organism evidence="10">
    <name type="scientific">Lobesia botrana</name>
    <dbReference type="NCBI Taxonomy" id="209534"/>
    <lineage>
        <taxon>Eukaryota</taxon>
        <taxon>Metazoa</taxon>
        <taxon>Ecdysozoa</taxon>
        <taxon>Arthropoda</taxon>
        <taxon>Hexapoda</taxon>
        <taxon>Insecta</taxon>
        <taxon>Pterygota</taxon>
        <taxon>Neoptera</taxon>
        <taxon>Endopterygota</taxon>
        <taxon>Lepidoptera</taxon>
        <taxon>Glossata</taxon>
        <taxon>Ditrysia</taxon>
        <taxon>Tortricoidea</taxon>
        <taxon>Tortricidae</taxon>
        <taxon>Olethreutinae</taxon>
        <taxon>Olethreutini</taxon>
        <taxon>Lobesia</taxon>
    </lineage>
</organism>